<dbReference type="GO" id="GO:0016747">
    <property type="term" value="F:acyltransferase activity, transferring groups other than amino-acyl groups"/>
    <property type="evidence" value="ECO:0007669"/>
    <property type="project" value="InterPro"/>
</dbReference>
<proteinExistence type="predicted"/>
<keyword evidence="3" id="KW-1185">Reference proteome</keyword>
<accession>A0AAD4EPQ3</accession>
<evidence type="ECO:0000313" key="3">
    <source>
        <dbReference type="Proteomes" id="UP001197093"/>
    </source>
</evidence>
<dbReference type="AlphaFoldDB" id="A0AAD4EPQ3"/>
<dbReference type="EMBL" id="JAHCVI010000005">
    <property type="protein sequence ID" value="KAG7285021.1"/>
    <property type="molecule type" value="Genomic_DNA"/>
</dbReference>
<feature type="domain" description="N-acetyltransferase" evidence="1">
    <location>
        <begin position="8"/>
        <end position="185"/>
    </location>
</feature>
<evidence type="ECO:0000313" key="2">
    <source>
        <dbReference type="EMBL" id="KAG7285021.1"/>
    </source>
</evidence>
<gene>
    <name evidence="2" type="ORF">NEMBOFW57_009639</name>
</gene>
<comment type="caution">
    <text evidence="2">The sequence shown here is derived from an EMBL/GenBank/DDBJ whole genome shotgun (WGS) entry which is preliminary data.</text>
</comment>
<reference evidence="2" key="1">
    <citation type="submission" date="2023-02" db="EMBL/GenBank/DDBJ databases">
        <authorList>
            <person name="Palmer J.M."/>
        </authorList>
    </citation>
    <scope>NUCLEOTIDE SEQUENCE</scope>
    <source>
        <strain evidence="2">FW57</strain>
    </source>
</reference>
<dbReference type="Proteomes" id="UP001197093">
    <property type="component" value="Unassembled WGS sequence"/>
</dbReference>
<organism evidence="2 3">
    <name type="scientific">Staphylotrichum longicolle</name>
    <dbReference type="NCBI Taxonomy" id="669026"/>
    <lineage>
        <taxon>Eukaryota</taxon>
        <taxon>Fungi</taxon>
        <taxon>Dikarya</taxon>
        <taxon>Ascomycota</taxon>
        <taxon>Pezizomycotina</taxon>
        <taxon>Sordariomycetes</taxon>
        <taxon>Sordariomycetidae</taxon>
        <taxon>Sordariales</taxon>
        <taxon>Chaetomiaceae</taxon>
        <taxon>Staphylotrichum</taxon>
    </lineage>
</organism>
<sequence length="196" mass="21549">MALDTNGIDFRVATPEDAPGIYRLVQSAFRGQISEKCWTTAAELLSGDRIDVPGIIAKIKDPSSAMLVVTDSDTTGADLVACCEVSRSTAQQAYFGLLSVSPGRQAGGIGKQVLAYAEDYCRQIWGTRRLELTVVWTRTELIQWYIRRGYRKTGEMPFPFEELGMTKETAPRENLYLDVMAKDLGGASGVVDEETP</sequence>
<protein>
    <recommendedName>
        <fullName evidence="1">N-acetyltransferase domain-containing protein</fullName>
    </recommendedName>
</protein>
<dbReference type="PROSITE" id="PS51186">
    <property type="entry name" value="GNAT"/>
    <property type="match status" value="1"/>
</dbReference>
<dbReference type="InterPro" id="IPR016181">
    <property type="entry name" value="Acyl_CoA_acyltransferase"/>
</dbReference>
<dbReference type="Gene3D" id="3.40.630.30">
    <property type="match status" value="1"/>
</dbReference>
<dbReference type="Pfam" id="PF00583">
    <property type="entry name" value="Acetyltransf_1"/>
    <property type="match status" value="1"/>
</dbReference>
<name>A0AAD4EPQ3_9PEZI</name>
<dbReference type="CDD" id="cd04301">
    <property type="entry name" value="NAT_SF"/>
    <property type="match status" value="1"/>
</dbReference>
<evidence type="ECO:0000259" key="1">
    <source>
        <dbReference type="PROSITE" id="PS51186"/>
    </source>
</evidence>
<dbReference type="SUPFAM" id="SSF55729">
    <property type="entry name" value="Acyl-CoA N-acyltransferases (Nat)"/>
    <property type="match status" value="1"/>
</dbReference>
<dbReference type="InterPro" id="IPR000182">
    <property type="entry name" value="GNAT_dom"/>
</dbReference>